<sequence>MSHQSDRDVRTIVRGVVGTAKEREITFLAAGFAYYAFVSLFPMIVLALVVGTLVGGQQVAEDLIMLAGDFLPDAGEDLVLEALTAESGRTEATVVALAVSIWGALKVFRGLSLAFDRVYDTVAENSLLEQIRDGITVILTIVLALLLMILIGAVIGLLAGRVPYVGVLSWLGLLLGLLLVFLPLYYVLPPIPVDLREVIPGAFFAAIGWVILQAGFQLYAANAGQYEAYGAIGAILLFVTWLYFAGILILLGAVINVVMSRPRLVPT</sequence>
<dbReference type="NCBIfam" id="TIGR00765">
    <property type="entry name" value="yihY_not_rbn"/>
    <property type="match status" value="1"/>
</dbReference>
<gene>
    <name evidence="7" type="ORF">NGM29_12985</name>
</gene>
<dbReference type="RefSeq" id="WP_254156705.1">
    <property type="nucleotide sequence ID" value="NZ_CP100355.1"/>
</dbReference>
<dbReference type="GO" id="GO:0005886">
    <property type="term" value="C:plasma membrane"/>
    <property type="evidence" value="ECO:0007669"/>
    <property type="project" value="UniProtKB-SubCell"/>
</dbReference>
<organism evidence="7 8">
    <name type="scientific">Natronosalvus rutilus</name>
    <dbReference type="NCBI Taxonomy" id="2953753"/>
    <lineage>
        <taxon>Archaea</taxon>
        <taxon>Methanobacteriati</taxon>
        <taxon>Methanobacteriota</taxon>
        <taxon>Stenosarchaea group</taxon>
        <taxon>Halobacteria</taxon>
        <taxon>Halobacteriales</taxon>
        <taxon>Natrialbaceae</taxon>
        <taxon>Natronosalvus</taxon>
    </lineage>
</organism>
<keyword evidence="2" id="KW-1003">Cell membrane</keyword>
<feature type="transmembrane region" description="Helical" evidence="6">
    <location>
        <begin position="32"/>
        <end position="55"/>
    </location>
</feature>
<evidence type="ECO:0000256" key="1">
    <source>
        <dbReference type="ARBA" id="ARBA00004651"/>
    </source>
</evidence>
<evidence type="ECO:0000256" key="3">
    <source>
        <dbReference type="ARBA" id="ARBA00022692"/>
    </source>
</evidence>
<feature type="transmembrane region" description="Helical" evidence="6">
    <location>
        <begin position="198"/>
        <end position="219"/>
    </location>
</feature>
<evidence type="ECO:0000256" key="2">
    <source>
        <dbReference type="ARBA" id="ARBA00022475"/>
    </source>
</evidence>
<evidence type="ECO:0000256" key="6">
    <source>
        <dbReference type="SAM" id="Phobius"/>
    </source>
</evidence>
<dbReference type="InterPro" id="IPR017039">
    <property type="entry name" value="Virul_fac_BrkB"/>
</dbReference>
<keyword evidence="5 6" id="KW-0472">Membrane</keyword>
<dbReference type="PANTHER" id="PTHR30213">
    <property type="entry name" value="INNER MEMBRANE PROTEIN YHJD"/>
    <property type="match status" value="1"/>
</dbReference>
<reference evidence="7" key="1">
    <citation type="submission" date="2022-06" db="EMBL/GenBank/DDBJ databases">
        <title>Diverse halophilic archaea isolated from saline environments.</title>
        <authorList>
            <person name="Cui H.-L."/>
        </authorList>
    </citation>
    <scope>NUCLEOTIDE SEQUENCE</scope>
    <source>
        <strain evidence="7">WLHS1</strain>
    </source>
</reference>
<name>A0A9E7N718_9EURY</name>
<dbReference type="PIRSF" id="PIRSF035875">
    <property type="entry name" value="RNase_BN"/>
    <property type="match status" value="1"/>
</dbReference>
<dbReference type="GeneID" id="73290977"/>
<feature type="transmembrane region" description="Helical" evidence="6">
    <location>
        <begin position="164"/>
        <end position="186"/>
    </location>
</feature>
<dbReference type="KEGG" id="sawl:NGM29_12985"/>
<protein>
    <submittedName>
        <fullName evidence="7">YihY/virulence factor BrkB family protein</fullName>
    </submittedName>
</protein>
<accession>A0A9E7N718</accession>
<dbReference type="PANTHER" id="PTHR30213:SF0">
    <property type="entry name" value="UPF0761 MEMBRANE PROTEIN YIHY"/>
    <property type="match status" value="1"/>
</dbReference>
<evidence type="ECO:0000313" key="8">
    <source>
        <dbReference type="Proteomes" id="UP001056855"/>
    </source>
</evidence>
<keyword evidence="3 6" id="KW-0812">Transmembrane</keyword>
<keyword evidence="8" id="KW-1185">Reference proteome</keyword>
<evidence type="ECO:0000256" key="4">
    <source>
        <dbReference type="ARBA" id="ARBA00022989"/>
    </source>
</evidence>
<evidence type="ECO:0000313" key="7">
    <source>
        <dbReference type="EMBL" id="UTF52695.1"/>
    </source>
</evidence>
<feature type="transmembrane region" description="Helical" evidence="6">
    <location>
        <begin position="231"/>
        <end position="258"/>
    </location>
</feature>
<dbReference type="EMBL" id="CP100355">
    <property type="protein sequence ID" value="UTF52695.1"/>
    <property type="molecule type" value="Genomic_DNA"/>
</dbReference>
<evidence type="ECO:0000256" key="5">
    <source>
        <dbReference type="ARBA" id="ARBA00023136"/>
    </source>
</evidence>
<dbReference type="Proteomes" id="UP001056855">
    <property type="component" value="Chromosome"/>
</dbReference>
<dbReference type="AlphaFoldDB" id="A0A9E7N718"/>
<comment type="subcellular location">
    <subcellularLocation>
        <location evidence="1">Cell membrane</location>
        <topology evidence="1">Multi-pass membrane protein</topology>
    </subcellularLocation>
</comment>
<feature type="transmembrane region" description="Helical" evidence="6">
    <location>
        <begin position="135"/>
        <end position="158"/>
    </location>
</feature>
<dbReference type="Pfam" id="PF03631">
    <property type="entry name" value="Virul_fac_BrkB"/>
    <property type="match status" value="1"/>
</dbReference>
<proteinExistence type="predicted"/>
<keyword evidence="4 6" id="KW-1133">Transmembrane helix</keyword>